<keyword evidence="1" id="KW-1133">Transmembrane helix</keyword>
<feature type="transmembrane region" description="Helical" evidence="1">
    <location>
        <begin position="48"/>
        <end position="69"/>
    </location>
</feature>
<evidence type="ECO:0000313" key="3">
    <source>
        <dbReference type="Proteomes" id="UP001387364"/>
    </source>
</evidence>
<evidence type="ECO:0000313" key="2">
    <source>
        <dbReference type="EMBL" id="WXB92464.1"/>
    </source>
</evidence>
<protein>
    <submittedName>
        <fullName evidence="2">DUF2975 domain-containing protein</fullName>
    </submittedName>
</protein>
<dbReference type="Proteomes" id="UP001387364">
    <property type="component" value="Chromosome"/>
</dbReference>
<keyword evidence="1" id="KW-0812">Transmembrane</keyword>
<gene>
    <name evidence="2" type="ORF">WDJ61_14690</name>
</gene>
<dbReference type="InterPro" id="IPR021354">
    <property type="entry name" value="DUF2975"/>
</dbReference>
<feature type="transmembrane region" description="Helical" evidence="1">
    <location>
        <begin position="117"/>
        <end position="145"/>
    </location>
</feature>
<keyword evidence="1" id="KW-0472">Membrane</keyword>
<feature type="transmembrane region" description="Helical" evidence="1">
    <location>
        <begin position="12"/>
        <end position="36"/>
    </location>
</feature>
<name>A0ABZ2N4E8_9BACI</name>
<dbReference type="EMBL" id="CP147404">
    <property type="protein sequence ID" value="WXB92464.1"/>
    <property type="molecule type" value="Genomic_DNA"/>
</dbReference>
<feature type="transmembrane region" description="Helical" evidence="1">
    <location>
        <begin position="90"/>
        <end position="111"/>
    </location>
</feature>
<sequence>MKKLTSPVALHLVLVFGIIVTFILLIGTPMIVTAFFKSQYGLLDTSLVLSVSACIYICATPYVIALFKLKKLSGLVVKNTPFSSESVTSLKMIAVCSFSEVILFITCVSSLKYSVEFFQYTVLGGPIIVVAFIGITIGLLCSVLAKLFEVAIEIKTENDQTI</sequence>
<proteinExistence type="predicted"/>
<reference evidence="2 3" key="1">
    <citation type="submission" date="2024-02" db="EMBL/GenBank/DDBJ databases">
        <title>Seven novel Bacillus-like species.</title>
        <authorList>
            <person name="Liu G."/>
        </authorList>
    </citation>
    <scope>NUCLEOTIDE SEQUENCE [LARGE SCALE GENOMIC DNA]</scope>
    <source>
        <strain evidence="2 3">FJAT-52991</strain>
    </source>
</reference>
<organism evidence="2 3">
    <name type="scientific">Bacillus kandeliae</name>
    <dbReference type="NCBI Taxonomy" id="3129297"/>
    <lineage>
        <taxon>Bacteria</taxon>
        <taxon>Bacillati</taxon>
        <taxon>Bacillota</taxon>
        <taxon>Bacilli</taxon>
        <taxon>Bacillales</taxon>
        <taxon>Bacillaceae</taxon>
        <taxon>Bacillus</taxon>
    </lineage>
</organism>
<keyword evidence="3" id="KW-1185">Reference proteome</keyword>
<dbReference type="Pfam" id="PF11188">
    <property type="entry name" value="DUF2975"/>
    <property type="match status" value="1"/>
</dbReference>
<accession>A0ABZ2N4E8</accession>
<evidence type="ECO:0000256" key="1">
    <source>
        <dbReference type="SAM" id="Phobius"/>
    </source>
</evidence>
<dbReference type="RefSeq" id="WP_338750989.1">
    <property type="nucleotide sequence ID" value="NZ_CP147404.1"/>
</dbReference>